<protein>
    <submittedName>
        <fullName evidence="3">NAD(P)H-dependent oxidoreductase</fullName>
    </submittedName>
</protein>
<dbReference type="InterPro" id="IPR003680">
    <property type="entry name" value="Flavodoxin_fold"/>
</dbReference>
<proteinExistence type="predicted"/>
<name>A0ABS6G3I2_9FIRM</name>
<dbReference type="Pfam" id="PF02525">
    <property type="entry name" value="Flavodoxin_2"/>
    <property type="match status" value="1"/>
</dbReference>
<reference evidence="3 4" key="1">
    <citation type="submission" date="2021-06" db="EMBL/GenBank/DDBJ databases">
        <authorList>
            <person name="Sun Q."/>
            <person name="Li D."/>
        </authorList>
    </citation>
    <scope>NUCLEOTIDE SEQUENCE [LARGE SCALE GENOMIC DNA]</scope>
    <source>
        <strain evidence="3 4">MSJ-5</strain>
    </source>
</reference>
<dbReference type="InterPro" id="IPR051545">
    <property type="entry name" value="NAD(P)H_dehydrogenase_qn"/>
</dbReference>
<feature type="domain" description="Flavodoxin-like fold" evidence="2">
    <location>
        <begin position="5"/>
        <end position="171"/>
    </location>
</feature>
<dbReference type="PANTHER" id="PTHR10204:SF34">
    <property type="entry name" value="NAD(P)H DEHYDROGENASE [QUINONE] 1 ISOFORM 1"/>
    <property type="match status" value="1"/>
</dbReference>
<accession>A0ABS6G3I2</accession>
<dbReference type="PANTHER" id="PTHR10204">
    <property type="entry name" value="NAD P H OXIDOREDUCTASE-RELATED"/>
    <property type="match status" value="1"/>
</dbReference>
<dbReference type="EMBL" id="JAHLQK010000004">
    <property type="protein sequence ID" value="MBU5677037.1"/>
    <property type="molecule type" value="Genomic_DNA"/>
</dbReference>
<dbReference type="RefSeq" id="WP_216417442.1">
    <property type="nucleotide sequence ID" value="NZ_JAHLQK010000004.1"/>
</dbReference>
<evidence type="ECO:0000313" key="3">
    <source>
        <dbReference type="EMBL" id="MBU5677037.1"/>
    </source>
</evidence>
<keyword evidence="1" id="KW-0560">Oxidoreductase</keyword>
<evidence type="ECO:0000259" key="2">
    <source>
        <dbReference type="Pfam" id="PF02525"/>
    </source>
</evidence>
<keyword evidence="4" id="KW-1185">Reference proteome</keyword>
<sequence>MKNTNTLIIFGHPNPDSFNGAILKAIENKLKEKQYKFISKNLYQLNFNPILTMNDFARMRNSTVTDDIAIEHSDIEWAKNIIFIYPVWWAGQPAIVKGWIDRVFSRGFAYAPQEDGTVKGLLSDKTVMVFTTSGSSEENMNQSGISAAMEKVMMEGILGFCGISTMLYKNLYEIPATTDEERKIMLDEIDYLINAL</sequence>
<evidence type="ECO:0000256" key="1">
    <source>
        <dbReference type="ARBA" id="ARBA00023002"/>
    </source>
</evidence>
<comment type="caution">
    <text evidence="3">The sequence shown here is derived from an EMBL/GenBank/DDBJ whole genome shotgun (WGS) entry which is preliminary data.</text>
</comment>
<evidence type="ECO:0000313" key="4">
    <source>
        <dbReference type="Proteomes" id="UP000779508"/>
    </source>
</evidence>
<organism evidence="3 4">
    <name type="scientific">Alkaliphilus flagellatus</name>
    <dbReference type="NCBI Taxonomy" id="2841507"/>
    <lineage>
        <taxon>Bacteria</taxon>
        <taxon>Bacillati</taxon>
        <taxon>Bacillota</taxon>
        <taxon>Clostridia</taxon>
        <taxon>Peptostreptococcales</taxon>
        <taxon>Natronincolaceae</taxon>
        <taxon>Alkaliphilus</taxon>
    </lineage>
</organism>
<dbReference type="Proteomes" id="UP000779508">
    <property type="component" value="Unassembled WGS sequence"/>
</dbReference>
<gene>
    <name evidence="3" type="ORF">KQI88_11510</name>
</gene>